<dbReference type="OMA" id="YSVHECL"/>
<proteinExistence type="inferred from homology"/>
<sequence length="434" mass="50285">MSIDTIFILSQNGQILAHRIFKGLKRKDTLPEFYTQFVQFFRGTNADKEYPIIRIKDALYPFVTFSEFIIGAIVTEEIPVLQLFATLFLIQDVIKASFPNESSEILKQNLPQIVIMLDTLFDYGYPQITQRYILESIAKPTSLIQKIKEKIIGRQNFQKETVSVLENYIEGQEDMREYCQYRIPEIKGQEQVYFDVIEYLNCVFDKNGRILMEEINGEIKVDCNLSGLPELYVFLNQPNQFNDYSVHECLLQKIDTFEREQVLAFVPPSGTTTIFYYDIKGISIKVPFDFIPKLQFLSNQVKIELPFQNKSVRDKSYVVDELHVKLTVPTGLTLGKTEMVQGTLQELENAILWKIGKLEIDSSIRLVVTFTAREELLNIIQQGNFLVQLKFVVKTFSPSQTKIDKVEIRNGPKDLIKKARNIAKSGYYEIRLNQ</sequence>
<dbReference type="PROSITE" id="PS51072">
    <property type="entry name" value="MHD"/>
    <property type="match status" value="1"/>
</dbReference>
<dbReference type="PIRSF" id="PIRSF005992">
    <property type="entry name" value="Clathrin_mu"/>
    <property type="match status" value="1"/>
</dbReference>
<dbReference type="AlphaFoldDB" id="A0A8S1WPZ2"/>
<dbReference type="PANTHER" id="PTHR10529">
    <property type="entry name" value="AP COMPLEX SUBUNIT MU"/>
    <property type="match status" value="1"/>
</dbReference>
<feature type="domain" description="MHD" evidence="5">
    <location>
        <begin position="189"/>
        <end position="431"/>
    </location>
</feature>
<comment type="subcellular location">
    <subcellularLocation>
        <location evidence="1">Endomembrane system</location>
    </subcellularLocation>
</comment>
<gene>
    <name evidence="6" type="ORF">POCTA_138.1.T0980060</name>
</gene>
<protein>
    <recommendedName>
        <fullName evidence="5">MHD domain-containing protein</fullName>
    </recommendedName>
</protein>
<evidence type="ECO:0000259" key="5">
    <source>
        <dbReference type="PROSITE" id="PS51072"/>
    </source>
</evidence>
<dbReference type="InterPro" id="IPR028565">
    <property type="entry name" value="MHD"/>
</dbReference>
<reference evidence="6" key="1">
    <citation type="submission" date="2021-01" db="EMBL/GenBank/DDBJ databases">
        <authorList>
            <consortium name="Genoscope - CEA"/>
            <person name="William W."/>
        </authorList>
    </citation>
    <scope>NUCLEOTIDE SEQUENCE</scope>
</reference>
<dbReference type="InterPro" id="IPR050431">
    <property type="entry name" value="Adaptor_comp_med_subunit"/>
</dbReference>
<dbReference type="Proteomes" id="UP000683925">
    <property type="component" value="Unassembled WGS sequence"/>
</dbReference>
<organism evidence="6 7">
    <name type="scientific">Paramecium octaurelia</name>
    <dbReference type="NCBI Taxonomy" id="43137"/>
    <lineage>
        <taxon>Eukaryota</taxon>
        <taxon>Sar</taxon>
        <taxon>Alveolata</taxon>
        <taxon>Ciliophora</taxon>
        <taxon>Intramacronucleata</taxon>
        <taxon>Oligohymenophorea</taxon>
        <taxon>Peniculida</taxon>
        <taxon>Parameciidae</taxon>
        <taxon>Paramecium</taxon>
    </lineage>
</organism>
<keyword evidence="2 4" id="KW-0813">Transport</keyword>
<dbReference type="InterPro" id="IPR001392">
    <property type="entry name" value="Clathrin_mu"/>
</dbReference>
<evidence type="ECO:0000256" key="1">
    <source>
        <dbReference type="ARBA" id="ARBA00004308"/>
    </source>
</evidence>
<accession>A0A8S1WPZ2</accession>
<evidence type="ECO:0000256" key="3">
    <source>
        <dbReference type="ARBA" id="ARBA00023136"/>
    </source>
</evidence>
<evidence type="ECO:0000313" key="7">
    <source>
        <dbReference type="Proteomes" id="UP000683925"/>
    </source>
</evidence>
<name>A0A8S1WPZ2_PAROT</name>
<evidence type="ECO:0000313" key="6">
    <source>
        <dbReference type="EMBL" id="CAD8190721.1"/>
    </source>
</evidence>
<keyword evidence="7" id="KW-1185">Reference proteome</keyword>
<dbReference type="Pfam" id="PF00928">
    <property type="entry name" value="Adap_comp_sub"/>
    <property type="match status" value="1"/>
</dbReference>
<evidence type="ECO:0000256" key="2">
    <source>
        <dbReference type="ARBA" id="ARBA00022448"/>
    </source>
</evidence>
<comment type="caution">
    <text evidence="6">The sequence shown here is derived from an EMBL/GenBank/DDBJ whole genome shotgun (WGS) entry which is preliminary data.</text>
</comment>
<dbReference type="OrthoDB" id="870at2759"/>
<comment type="similarity">
    <text evidence="4">Belongs to the adaptor complexes medium subunit family.</text>
</comment>
<keyword evidence="4" id="KW-0653">Protein transport</keyword>
<keyword evidence="3" id="KW-0472">Membrane</keyword>
<dbReference type="EMBL" id="CAJJDP010000097">
    <property type="protein sequence ID" value="CAD8190721.1"/>
    <property type="molecule type" value="Genomic_DNA"/>
</dbReference>
<evidence type="ECO:0000256" key="4">
    <source>
        <dbReference type="PIRNR" id="PIRNR005992"/>
    </source>
</evidence>